<protein>
    <recommendedName>
        <fullName evidence="7">Ribosomal RNA-processing protein 7</fullName>
    </recommendedName>
</protein>
<comment type="caution">
    <text evidence="5">The sequence shown here is derived from an EMBL/GenBank/DDBJ whole genome shotgun (WGS) entry which is preliminary data.</text>
</comment>
<reference evidence="5" key="1">
    <citation type="submission" date="2022-10" db="EMBL/GenBank/DDBJ databases">
        <title>Culturing micro-colonial fungi from biological soil crusts in the Mojave desert and describing Neophaeococcomyces mojavensis, and introducing the new genera and species Taxawa tesnikishii.</title>
        <authorList>
            <person name="Kurbessoian T."/>
            <person name="Stajich J.E."/>
        </authorList>
    </citation>
    <scope>NUCLEOTIDE SEQUENCE</scope>
    <source>
        <strain evidence="5">TK_41</strain>
    </source>
</reference>
<dbReference type="PANTHER" id="PTHR13191">
    <property type="entry name" value="RIBOSOMAL RNA PROCESSING PROTEIN 7-RELATED"/>
    <property type="match status" value="1"/>
</dbReference>
<evidence type="ECO:0000259" key="3">
    <source>
        <dbReference type="Pfam" id="PF12923"/>
    </source>
</evidence>
<dbReference type="CDD" id="cd12293">
    <property type="entry name" value="dRRM_Rrp7p"/>
    <property type="match status" value="1"/>
</dbReference>
<evidence type="ECO:0000313" key="5">
    <source>
        <dbReference type="EMBL" id="KAJ9605672.1"/>
    </source>
</evidence>
<keyword evidence="2" id="KW-0175">Coiled coil</keyword>
<dbReference type="InterPro" id="IPR040447">
    <property type="entry name" value="RRM_Rrp7"/>
</dbReference>
<evidence type="ECO:0000313" key="6">
    <source>
        <dbReference type="Proteomes" id="UP001172673"/>
    </source>
</evidence>
<name>A0AA38X2W7_9EURO</name>
<dbReference type="Proteomes" id="UP001172673">
    <property type="component" value="Unassembled WGS sequence"/>
</dbReference>
<dbReference type="GO" id="GO:0034456">
    <property type="term" value="C:UTP-C complex"/>
    <property type="evidence" value="ECO:0007669"/>
    <property type="project" value="TreeGrafter"/>
</dbReference>
<dbReference type="InterPro" id="IPR040446">
    <property type="entry name" value="RRP7"/>
</dbReference>
<sequence>MMKAPREVNGFVALPLRLPATQAYPVETTHYIYLKPHDPNVPDEDASRSLFLVNIPVSTTLQSLKDLFTTNLEGGVIEMVHFSETAPGKGATSTPKSRKRKRMTAEEIETGLETYSLPAVWDTPVHKSGANAIVVFVDKSAMDLTLKAARRAAKSGTFITWPEGTLGLARYESYKQSQFPPPKSLLRAVNAYMTAFSALEESRSRDNARRRALPDEDGFVTVTRGSKGSVRMEEAKEAAERVAQKVKEKAEGTEDFYRFQNREKRKERQEGLVRRFEEDKRRVEEMRSRRRKTS</sequence>
<comment type="similarity">
    <text evidence="1">Belongs to the RRP7 family.</text>
</comment>
<dbReference type="GO" id="GO:0006364">
    <property type="term" value="P:rRNA processing"/>
    <property type="evidence" value="ECO:0007669"/>
    <property type="project" value="TreeGrafter"/>
</dbReference>
<dbReference type="GO" id="GO:0032545">
    <property type="term" value="C:CURI complex"/>
    <property type="evidence" value="ECO:0007669"/>
    <property type="project" value="TreeGrafter"/>
</dbReference>
<evidence type="ECO:0000259" key="4">
    <source>
        <dbReference type="Pfam" id="PF17799"/>
    </source>
</evidence>
<dbReference type="CDD" id="cd12950">
    <property type="entry name" value="RRP7_Rrp7p"/>
    <property type="match status" value="1"/>
</dbReference>
<dbReference type="Pfam" id="PF17799">
    <property type="entry name" value="RRM_Rrp7"/>
    <property type="match status" value="1"/>
</dbReference>
<dbReference type="Pfam" id="PF12923">
    <property type="entry name" value="RRP7"/>
    <property type="match status" value="1"/>
</dbReference>
<dbReference type="InterPro" id="IPR024326">
    <property type="entry name" value="RRP7_C"/>
</dbReference>
<feature type="coiled-coil region" evidence="2">
    <location>
        <begin position="229"/>
        <end position="286"/>
    </location>
</feature>
<proteinExistence type="inferred from homology"/>
<organism evidence="5 6">
    <name type="scientific">Cladophialophora chaetospira</name>
    <dbReference type="NCBI Taxonomy" id="386627"/>
    <lineage>
        <taxon>Eukaryota</taxon>
        <taxon>Fungi</taxon>
        <taxon>Dikarya</taxon>
        <taxon>Ascomycota</taxon>
        <taxon>Pezizomycotina</taxon>
        <taxon>Eurotiomycetes</taxon>
        <taxon>Chaetothyriomycetidae</taxon>
        <taxon>Chaetothyriales</taxon>
        <taxon>Herpotrichiellaceae</taxon>
        <taxon>Cladophialophora</taxon>
    </lineage>
</organism>
<dbReference type="PANTHER" id="PTHR13191:SF0">
    <property type="entry name" value="RIBOSOMAL RNA-PROCESSING PROTEIN 7 HOMOLOG A-RELATED"/>
    <property type="match status" value="1"/>
</dbReference>
<accession>A0AA38X2W7</accession>
<evidence type="ECO:0000256" key="1">
    <source>
        <dbReference type="ARBA" id="ARBA00006110"/>
    </source>
</evidence>
<dbReference type="EMBL" id="JAPDRK010000015">
    <property type="protein sequence ID" value="KAJ9605672.1"/>
    <property type="molecule type" value="Genomic_DNA"/>
</dbReference>
<feature type="domain" description="Rrp7 RRM-like N-terminal" evidence="4">
    <location>
        <begin position="7"/>
        <end position="173"/>
    </location>
</feature>
<feature type="domain" description="Ribosomal RNA-processing protein 7 C-terminal" evidence="3">
    <location>
        <begin position="177"/>
        <end position="292"/>
    </location>
</feature>
<evidence type="ECO:0008006" key="7">
    <source>
        <dbReference type="Google" id="ProtNLM"/>
    </source>
</evidence>
<gene>
    <name evidence="5" type="ORF">H2200_009521</name>
</gene>
<dbReference type="Gene3D" id="6.10.250.1770">
    <property type="match status" value="1"/>
</dbReference>
<dbReference type="GO" id="GO:0000028">
    <property type="term" value="P:ribosomal small subunit assembly"/>
    <property type="evidence" value="ECO:0007669"/>
    <property type="project" value="TreeGrafter"/>
</dbReference>
<evidence type="ECO:0000256" key="2">
    <source>
        <dbReference type="SAM" id="Coils"/>
    </source>
</evidence>
<dbReference type="AlphaFoldDB" id="A0AA38X2W7"/>
<keyword evidence="6" id="KW-1185">Reference proteome</keyword>